<protein>
    <submittedName>
        <fullName evidence="2">Uncharacterized protein</fullName>
    </submittedName>
</protein>
<dbReference type="EMBL" id="JAAGKH010000041">
    <property type="protein sequence ID" value="NDR89173.1"/>
    <property type="molecule type" value="Genomic_DNA"/>
</dbReference>
<evidence type="ECO:0000313" key="2">
    <source>
        <dbReference type="EMBL" id="NDS68656.1"/>
    </source>
</evidence>
<dbReference type="RefSeq" id="WP_003014122.1">
    <property type="nucleotide sequence ID" value="NZ_AP023459.1"/>
</dbReference>
<dbReference type="OMA" id="FEATQRN"/>
<dbReference type="AlphaFoldDB" id="A0A0B3VF75"/>
<reference evidence="2" key="1">
    <citation type="submission" date="2019-08" db="EMBL/GenBank/DDBJ databases">
        <authorList>
            <person name="Busch A."/>
        </authorList>
    </citation>
    <scope>NUCLEOTIDE SEQUENCE</scope>
    <source>
        <strain evidence="2">15T0085</strain>
        <strain evidence="1">17T1429</strain>
    </source>
</reference>
<comment type="caution">
    <text evidence="2">The sequence shown here is derived from an EMBL/GenBank/DDBJ whole genome shotgun (WGS) entry which is preliminary data.</text>
</comment>
<sequence>MIRKITALFLFCLLIVSCMPFLGGNMIVRDNRFESDLGQHSLQMQQGTTVKQLYDAIKKAVKANPGEFEIKADDYSNQKATLWTFSNKYNQPVTFEAVQRAGQVYLSISVGEEGQARVNNDVIYYLQDLVLNNLQ</sequence>
<dbReference type="GeneID" id="75264364"/>
<accession>A0A0B3VF75</accession>
<dbReference type="PROSITE" id="PS51257">
    <property type="entry name" value="PROKAR_LIPOPROTEIN"/>
    <property type="match status" value="1"/>
</dbReference>
<reference evidence="2" key="2">
    <citation type="submission" date="2020-02" db="EMBL/GenBank/DDBJ databases">
        <title>Using affinity propagation clustering for identifying bacterial clades and subclades with whole-genome sequences of Francisella tularensis.</title>
        <authorList>
            <person name="Homeier-Bachmann T."/>
            <person name="Abdel-Glil M.Y."/>
            <person name="Hackbart A."/>
            <person name="Hotzel H."/>
            <person name="Tomaso H."/>
        </authorList>
    </citation>
    <scope>NUCLEOTIDE SEQUENCE</scope>
    <source>
        <strain evidence="2">15T0085</strain>
        <strain evidence="1">17T1429</strain>
    </source>
</reference>
<dbReference type="EMBL" id="JAAGJP010000040">
    <property type="protein sequence ID" value="NDS68656.1"/>
    <property type="molecule type" value="Genomic_DNA"/>
</dbReference>
<proteinExistence type="predicted"/>
<gene>
    <name evidence="2" type="ORF">FWI86_06360</name>
    <name evidence="1" type="ORF">FWJ04_05925</name>
</gene>
<name>A0A0B3VF75_FRATU</name>
<dbReference type="KEGG" id="ftz:CH68_146"/>
<dbReference type="KEGG" id="ftv:CH67_408"/>
<dbReference type="KEGG" id="ftc:DA46_585"/>
<organism evidence="2">
    <name type="scientific">Francisella tularensis subsp. holarctica</name>
    <dbReference type="NCBI Taxonomy" id="119857"/>
    <lineage>
        <taxon>Bacteria</taxon>
        <taxon>Pseudomonadati</taxon>
        <taxon>Pseudomonadota</taxon>
        <taxon>Gammaproteobacteria</taxon>
        <taxon>Thiotrichales</taxon>
        <taxon>Francisellaceae</taxon>
        <taxon>Francisella</taxon>
    </lineage>
</organism>
<dbReference type="HOGENOM" id="CLU_1882724_0_0_6"/>
<evidence type="ECO:0000313" key="1">
    <source>
        <dbReference type="EMBL" id="NDR89173.1"/>
    </source>
</evidence>